<evidence type="ECO:0000313" key="1">
    <source>
        <dbReference type="EMBL" id="MBJ7267748.1"/>
    </source>
</evidence>
<dbReference type="PANTHER" id="PTHR35446:SF3">
    <property type="entry name" value="CMD DOMAIN-CONTAINING PROTEIN"/>
    <property type="match status" value="1"/>
</dbReference>
<gene>
    <name evidence="1" type="ORF">JHC10_12465</name>
    <name evidence="2" type="ORF">JHC11_04490</name>
</gene>
<dbReference type="EMBL" id="JAEMOS010000044">
    <property type="protein sequence ID" value="MBJ7267748.1"/>
    <property type="molecule type" value="Genomic_DNA"/>
</dbReference>
<dbReference type="SUPFAM" id="SSF69118">
    <property type="entry name" value="AhpD-like"/>
    <property type="match status" value="1"/>
</dbReference>
<dbReference type="Proteomes" id="UP000621390">
    <property type="component" value="Unassembled WGS sequence"/>
</dbReference>
<keyword evidence="4" id="KW-1185">Reference proteome</keyword>
<dbReference type="GeneID" id="78251467"/>
<dbReference type="InterPro" id="IPR029032">
    <property type="entry name" value="AhpD-like"/>
</dbReference>
<evidence type="ECO:0000313" key="3">
    <source>
        <dbReference type="Proteomes" id="UP000621390"/>
    </source>
</evidence>
<name>A0A8I1G7V6_9GAMM</name>
<dbReference type="EMBL" id="JAEMOP010000002">
    <property type="protein sequence ID" value="MBJ7315250.1"/>
    <property type="molecule type" value="Genomic_DNA"/>
</dbReference>
<dbReference type="PANTHER" id="PTHR35446">
    <property type="entry name" value="SI:CH211-175M2.5"/>
    <property type="match status" value="1"/>
</dbReference>
<accession>A0A8I1G7V6</accession>
<dbReference type="RefSeq" id="WP_199495004.1">
    <property type="nucleotide sequence ID" value="NZ_CAXAWT010000003.1"/>
</dbReference>
<dbReference type="Proteomes" id="UP000655994">
    <property type="component" value="Unassembled WGS sequence"/>
</dbReference>
<comment type="caution">
    <text evidence="2">The sequence shown here is derived from an EMBL/GenBank/DDBJ whole genome shotgun (WGS) entry which is preliminary data.</text>
</comment>
<protein>
    <submittedName>
        <fullName evidence="2">Carboxymuconolactone decarboxylase family protein</fullName>
    </submittedName>
</protein>
<sequence>MSDFKRHDKESAPEESKKLLEGSEKAFGMIPNLHAVMAEAPGILEAYQQVHELFVNSSFDENELTVVWQTINVFNECHYCVPAHTAIAKNMGADDSITENIKAGKALDDDKLEALRQFTLVMLKKRGNASESELESFYEAGYGQRQALEVILGIAQKTMSNFTNHIAQTPIDEPFKKFA</sequence>
<organism evidence="2 3">
    <name type="scientific">Idiomarina abyssalis</name>
    <dbReference type="NCBI Taxonomy" id="86102"/>
    <lineage>
        <taxon>Bacteria</taxon>
        <taxon>Pseudomonadati</taxon>
        <taxon>Pseudomonadota</taxon>
        <taxon>Gammaproteobacteria</taxon>
        <taxon>Alteromonadales</taxon>
        <taxon>Idiomarinaceae</taxon>
        <taxon>Idiomarina</taxon>
    </lineage>
</organism>
<proteinExistence type="predicted"/>
<evidence type="ECO:0000313" key="2">
    <source>
        <dbReference type="EMBL" id="MBJ7315250.1"/>
    </source>
</evidence>
<evidence type="ECO:0000313" key="4">
    <source>
        <dbReference type="Proteomes" id="UP000655994"/>
    </source>
</evidence>
<dbReference type="Gene3D" id="1.20.1290.10">
    <property type="entry name" value="AhpD-like"/>
    <property type="match status" value="1"/>
</dbReference>
<reference evidence="2 4" key="1">
    <citation type="submission" date="2020-09" db="EMBL/GenBank/DDBJ databases">
        <title>Draft Genomes of Bacterial Isolates from North Pond Shallow Sediments.</title>
        <authorList>
            <person name="Kiel Reese B."/>
            <person name="Mullis M."/>
            <person name="Weisend R.E."/>
        </authorList>
    </citation>
    <scope>NUCLEOTIDE SEQUENCE</scope>
    <source>
        <strain evidence="2">KJE-2</strain>
        <strain evidence="1 4">KJE-3</strain>
    </source>
</reference>
<dbReference type="AlphaFoldDB" id="A0A8I1G7V6"/>